<evidence type="ECO:0000256" key="6">
    <source>
        <dbReference type="ARBA" id="ARBA00023163"/>
    </source>
</evidence>
<dbReference type="Pfam" id="PF04563">
    <property type="entry name" value="RNA_pol_Rpb2_1"/>
    <property type="match status" value="1"/>
</dbReference>
<keyword evidence="3" id="KW-0240">DNA-directed RNA polymerase</keyword>
<evidence type="ECO:0000256" key="4">
    <source>
        <dbReference type="ARBA" id="ARBA00022679"/>
    </source>
</evidence>
<dbReference type="InterPro" id="IPR015712">
    <property type="entry name" value="DNA-dir_RNA_pol_su2"/>
</dbReference>
<organism evidence="8 9">
    <name type="scientific">Dipteronia dyeriana</name>
    <dbReference type="NCBI Taxonomy" id="168575"/>
    <lineage>
        <taxon>Eukaryota</taxon>
        <taxon>Viridiplantae</taxon>
        <taxon>Streptophyta</taxon>
        <taxon>Embryophyta</taxon>
        <taxon>Tracheophyta</taxon>
        <taxon>Spermatophyta</taxon>
        <taxon>Magnoliopsida</taxon>
        <taxon>eudicotyledons</taxon>
        <taxon>Gunneridae</taxon>
        <taxon>Pentapetalae</taxon>
        <taxon>rosids</taxon>
        <taxon>malvids</taxon>
        <taxon>Sapindales</taxon>
        <taxon>Sapindaceae</taxon>
        <taxon>Hippocastanoideae</taxon>
        <taxon>Acereae</taxon>
        <taxon>Dipteronia</taxon>
    </lineage>
</organism>
<dbReference type="GO" id="GO:0003899">
    <property type="term" value="F:DNA-directed RNA polymerase activity"/>
    <property type="evidence" value="ECO:0007669"/>
    <property type="project" value="UniProtKB-EC"/>
</dbReference>
<evidence type="ECO:0000256" key="1">
    <source>
        <dbReference type="ARBA" id="ARBA00006835"/>
    </source>
</evidence>
<evidence type="ECO:0000313" key="9">
    <source>
        <dbReference type="Proteomes" id="UP001280121"/>
    </source>
</evidence>
<evidence type="ECO:0000259" key="7">
    <source>
        <dbReference type="Pfam" id="PF04563"/>
    </source>
</evidence>
<reference evidence="8" key="1">
    <citation type="journal article" date="2023" name="Plant J.">
        <title>Genome sequences and population genomics provide insights into the demographic history, inbreeding, and mutation load of two 'living fossil' tree species of Dipteronia.</title>
        <authorList>
            <person name="Feng Y."/>
            <person name="Comes H.P."/>
            <person name="Chen J."/>
            <person name="Zhu S."/>
            <person name="Lu R."/>
            <person name="Zhang X."/>
            <person name="Li P."/>
            <person name="Qiu J."/>
            <person name="Olsen K.M."/>
            <person name="Qiu Y."/>
        </authorList>
    </citation>
    <scope>NUCLEOTIDE SEQUENCE</scope>
    <source>
        <strain evidence="8">KIB01</strain>
    </source>
</reference>
<dbReference type="InterPro" id="IPR007644">
    <property type="entry name" value="RNA_pol_bsu_protrusion"/>
</dbReference>
<feature type="domain" description="RNA polymerase beta subunit protrusion" evidence="7">
    <location>
        <begin position="39"/>
        <end position="151"/>
    </location>
</feature>
<evidence type="ECO:0000256" key="3">
    <source>
        <dbReference type="ARBA" id="ARBA00022478"/>
    </source>
</evidence>
<dbReference type="Proteomes" id="UP001280121">
    <property type="component" value="Unassembled WGS sequence"/>
</dbReference>
<keyword evidence="6" id="KW-0804">Transcription</keyword>
<name>A0AAD9XEM1_9ROSI</name>
<keyword evidence="5" id="KW-0548">Nucleotidyltransferase</keyword>
<dbReference type="Gene3D" id="3.90.1100.10">
    <property type="match status" value="1"/>
</dbReference>
<comment type="similarity">
    <text evidence="1">Belongs to the RNA polymerase beta chain family.</text>
</comment>
<keyword evidence="4" id="KW-0808">Transferase</keyword>
<dbReference type="PANTHER" id="PTHR20856">
    <property type="entry name" value="DNA-DIRECTED RNA POLYMERASE I SUBUNIT 2"/>
    <property type="match status" value="1"/>
</dbReference>
<dbReference type="EC" id="2.7.7.6" evidence="2"/>
<dbReference type="GO" id="GO:0006351">
    <property type="term" value="P:DNA-templated transcription"/>
    <property type="evidence" value="ECO:0007669"/>
    <property type="project" value="InterPro"/>
</dbReference>
<evidence type="ECO:0000313" key="8">
    <source>
        <dbReference type="EMBL" id="KAK2657963.1"/>
    </source>
</evidence>
<comment type="caution">
    <text evidence="8">The sequence shown here is derived from an EMBL/GenBank/DDBJ whole genome shotgun (WGS) entry which is preliminary data.</text>
</comment>
<dbReference type="GO" id="GO:0003677">
    <property type="term" value="F:DNA binding"/>
    <property type="evidence" value="ECO:0007669"/>
    <property type="project" value="InterPro"/>
</dbReference>
<dbReference type="AlphaFoldDB" id="A0AAD9XEM1"/>
<keyword evidence="9" id="KW-1185">Reference proteome</keyword>
<dbReference type="GO" id="GO:0032549">
    <property type="term" value="F:ribonucleoside binding"/>
    <property type="evidence" value="ECO:0007669"/>
    <property type="project" value="InterPro"/>
</dbReference>
<gene>
    <name evidence="8" type="ORF">Ddye_011015</name>
</gene>
<dbReference type="SUPFAM" id="SSF64484">
    <property type="entry name" value="beta and beta-prime subunits of DNA dependent RNA-polymerase"/>
    <property type="match status" value="1"/>
</dbReference>
<protein>
    <recommendedName>
        <fullName evidence="2">DNA-directed RNA polymerase</fullName>
        <ecNumber evidence="2">2.7.7.6</ecNumber>
    </recommendedName>
</protein>
<dbReference type="GO" id="GO:0000428">
    <property type="term" value="C:DNA-directed RNA polymerase complex"/>
    <property type="evidence" value="ECO:0007669"/>
    <property type="project" value="UniProtKB-KW"/>
</dbReference>
<sequence>MGLMQVDEHDVDHNQQPVASVKSSVDKYQLLPEFLKVRGLVKQHLDSFNYFVNTGIKKIVRANDHLVSTVNPSIYIRFIDVRIGQPSINRDGVNEKITPQMCRLSDLTYAAPIMVDIEYTTLGSHPEKTMQRKDVTIGRMPIMLRSCCCILY</sequence>
<accession>A0AAD9XEM1</accession>
<evidence type="ECO:0000256" key="5">
    <source>
        <dbReference type="ARBA" id="ARBA00022695"/>
    </source>
</evidence>
<dbReference type="EMBL" id="JANJYI010000003">
    <property type="protein sequence ID" value="KAK2657963.1"/>
    <property type="molecule type" value="Genomic_DNA"/>
</dbReference>
<proteinExistence type="inferred from homology"/>
<evidence type="ECO:0000256" key="2">
    <source>
        <dbReference type="ARBA" id="ARBA00012418"/>
    </source>
</evidence>